<dbReference type="AlphaFoldDB" id="A0A5R8ZWH9"/>
<dbReference type="InterPro" id="IPR003497">
    <property type="entry name" value="BRO_N_domain"/>
</dbReference>
<dbReference type="PANTHER" id="PTHR36180:SF2">
    <property type="entry name" value="BRO FAMILY PROTEIN"/>
    <property type="match status" value="1"/>
</dbReference>
<evidence type="ECO:0000259" key="1">
    <source>
        <dbReference type="PROSITE" id="PS51750"/>
    </source>
</evidence>
<reference evidence="3" key="2">
    <citation type="submission" date="2019-06" db="EMBL/GenBank/DDBJ databases">
        <title>AzeR, a transcriptional regulator that responds to azelaic acid in Pseudomonas nitroreducens.</title>
        <authorList>
            <person name="Bez C."/>
            <person name="Javvadi S.G."/>
            <person name="Bertani I."/>
            <person name="Devescovi G."/>
            <person name="Studholme D.J."/>
            <person name="Geller A."/>
            <person name="Levy A."/>
            <person name="Venturi V."/>
        </authorList>
    </citation>
    <scope>NUCLEOTIDE SEQUENCE [LARGE SCALE GENOMIC DNA]</scope>
    <source>
        <strain evidence="3">DSM 9128</strain>
    </source>
</reference>
<dbReference type="SMART" id="SM01040">
    <property type="entry name" value="Bro-N"/>
    <property type="match status" value="1"/>
</dbReference>
<dbReference type="PROSITE" id="PS51750">
    <property type="entry name" value="BRO_N"/>
    <property type="match status" value="1"/>
</dbReference>
<protein>
    <submittedName>
        <fullName evidence="2">Phage antirepressor</fullName>
    </submittedName>
</protein>
<dbReference type="EMBL" id="VASG01000009">
    <property type="protein sequence ID" value="TLP69866.1"/>
    <property type="molecule type" value="Genomic_DNA"/>
</dbReference>
<name>A0A5R8ZWH9_PSENT</name>
<organism evidence="2 3">
    <name type="scientific">Pseudomonas nitroreducens</name>
    <dbReference type="NCBI Taxonomy" id="46680"/>
    <lineage>
        <taxon>Bacteria</taxon>
        <taxon>Pseudomonadati</taxon>
        <taxon>Pseudomonadota</taxon>
        <taxon>Gammaproteobacteria</taxon>
        <taxon>Pseudomonadales</taxon>
        <taxon>Pseudomonadaceae</taxon>
        <taxon>Pseudomonas</taxon>
    </lineage>
</organism>
<gene>
    <name evidence="2" type="ORF">FEA48_26515</name>
</gene>
<evidence type="ECO:0000313" key="2">
    <source>
        <dbReference type="EMBL" id="TLP69866.1"/>
    </source>
</evidence>
<proteinExistence type="predicted"/>
<comment type="caution">
    <text evidence="2">The sequence shown here is derived from an EMBL/GenBank/DDBJ whole genome shotgun (WGS) entry which is preliminary data.</text>
</comment>
<sequence length="161" mass="18932">MTPRIEFPANPGLIAQTFHRFDRTLRALMIDHQAWFVARDLARLTNTHFSARVPRKLDPDQYRWEQLAGCREDELLVSESGLYTLLLLYFFHPENRNLRQWLSNEVVPVLRDSQLQQGNGPRYFQRRVQDHSLAMLEWQGGVWMRVGDAARLLEAEARASR</sequence>
<feature type="domain" description="Bro-N" evidence="1">
    <location>
        <begin position="14"/>
        <end position="114"/>
    </location>
</feature>
<dbReference type="PANTHER" id="PTHR36180">
    <property type="entry name" value="DNA-BINDING PROTEIN-RELATED-RELATED"/>
    <property type="match status" value="1"/>
</dbReference>
<reference evidence="2 3" key="1">
    <citation type="submission" date="2019-05" db="EMBL/GenBank/DDBJ databases">
        <authorList>
            <person name="Moore K."/>
            <person name="O'Neill P."/>
            <person name="Farbos A."/>
            <person name="Studholme D.J."/>
        </authorList>
    </citation>
    <scope>NUCLEOTIDE SEQUENCE [LARGE SCALE GENOMIC DNA]</scope>
    <source>
        <strain evidence="2 3">DSM 9128</strain>
    </source>
</reference>
<dbReference type="RefSeq" id="WP_081516874.1">
    <property type="nucleotide sequence ID" value="NZ_VASG01000009.1"/>
</dbReference>
<dbReference type="Proteomes" id="UP000307510">
    <property type="component" value="Unassembled WGS sequence"/>
</dbReference>
<evidence type="ECO:0000313" key="3">
    <source>
        <dbReference type="Proteomes" id="UP000307510"/>
    </source>
</evidence>
<accession>A0A5R8ZWH9</accession>